<organism evidence="1 2">
    <name type="scientific">Natronomicrosphaera hydrolytica</name>
    <dbReference type="NCBI Taxonomy" id="3242702"/>
    <lineage>
        <taxon>Bacteria</taxon>
        <taxon>Pseudomonadati</taxon>
        <taxon>Planctomycetota</taxon>
        <taxon>Phycisphaerae</taxon>
        <taxon>Phycisphaerales</taxon>
        <taxon>Phycisphaeraceae</taxon>
        <taxon>Natronomicrosphaera</taxon>
    </lineage>
</organism>
<evidence type="ECO:0008006" key="3">
    <source>
        <dbReference type="Google" id="ProtNLM"/>
    </source>
</evidence>
<dbReference type="RefSeq" id="WP_425345602.1">
    <property type="nucleotide sequence ID" value="NZ_JBGUBD010000005.1"/>
</dbReference>
<accession>A0ABV4U7F4</accession>
<proteinExistence type="predicted"/>
<comment type="caution">
    <text evidence="1">The sequence shown here is derived from an EMBL/GenBank/DDBJ whole genome shotgun (WGS) entry which is preliminary data.</text>
</comment>
<evidence type="ECO:0000313" key="2">
    <source>
        <dbReference type="Proteomes" id="UP001575105"/>
    </source>
</evidence>
<protein>
    <recommendedName>
        <fullName evidence="3">PilZ domain-containing protein</fullName>
    </recommendedName>
</protein>
<evidence type="ECO:0000313" key="1">
    <source>
        <dbReference type="EMBL" id="MFA9478676.1"/>
    </source>
</evidence>
<keyword evidence="2" id="KW-1185">Reference proteome</keyword>
<reference evidence="1 2" key="1">
    <citation type="submission" date="2024-08" db="EMBL/GenBank/DDBJ databases">
        <title>Whole-genome sequencing of halo(alkali)philic microorganisms from hypersaline lakes.</title>
        <authorList>
            <person name="Sorokin D.Y."/>
            <person name="Merkel A.Y."/>
            <person name="Messina E."/>
            <person name="Yakimov M."/>
        </authorList>
    </citation>
    <scope>NUCLEOTIDE SEQUENCE [LARGE SCALE GENOMIC DNA]</scope>
    <source>
        <strain evidence="1 2">AB-hyl4</strain>
    </source>
</reference>
<dbReference type="EMBL" id="JBGUBD010000005">
    <property type="protein sequence ID" value="MFA9478676.1"/>
    <property type="molecule type" value="Genomic_DNA"/>
</dbReference>
<dbReference type="Proteomes" id="UP001575105">
    <property type="component" value="Unassembled WGS sequence"/>
</dbReference>
<gene>
    <name evidence="1" type="ORF">ACERK3_10245</name>
</gene>
<sequence length="153" mass="17079">MPGSGPLNLLEELKRLETLRSPKSDGQRRHQRFLLRTDAELHPMSPQQLDRTPLDIKLRDISRCGMGFISQTPLPQGSTWRACFMQRGHVVGQQGLLVRHCRNVGDGLYLIGGQFCIDTGLLVTLGVEPNRVYEGDAHYGDEDDAFIPPGDVD</sequence>
<name>A0ABV4U7F4_9BACT</name>